<dbReference type="EMBL" id="CP092886">
    <property type="protein sequence ID" value="UYV84488.1"/>
    <property type="molecule type" value="Genomic_DNA"/>
</dbReference>
<proteinExistence type="predicted"/>
<accession>A0ABY6LTS2</accession>
<feature type="region of interest" description="Disordered" evidence="1">
    <location>
        <begin position="1"/>
        <end position="22"/>
    </location>
</feature>
<keyword evidence="3" id="KW-1185">Reference proteome</keyword>
<organism evidence="2 3">
    <name type="scientific">Cordylochernes scorpioides</name>
    <dbReference type="NCBI Taxonomy" id="51811"/>
    <lineage>
        <taxon>Eukaryota</taxon>
        <taxon>Metazoa</taxon>
        <taxon>Ecdysozoa</taxon>
        <taxon>Arthropoda</taxon>
        <taxon>Chelicerata</taxon>
        <taxon>Arachnida</taxon>
        <taxon>Pseudoscorpiones</taxon>
        <taxon>Cheliferoidea</taxon>
        <taxon>Chernetidae</taxon>
        <taxon>Cordylochernes</taxon>
    </lineage>
</organism>
<gene>
    <name evidence="2" type="ORF">LAZ67_X002358</name>
</gene>
<protein>
    <submittedName>
        <fullName evidence="2">Uncharacterized protein</fullName>
    </submittedName>
</protein>
<dbReference type="InterPro" id="IPR036397">
    <property type="entry name" value="RNaseH_sf"/>
</dbReference>
<dbReference type="Pfam" id="PF14223">
    <property type="entry name" value="Retrotran_gag_2"/>
    <property type="match status" value="1"/>
</dbReference>
<dbReference type="Pfam" id="PF01359">
    <property type="entry name" value="Transposase_1"/>
    <property type="match status" value="1"/>
</dbReference>
<sequence>MTRKQNANPWSGKEKMNQERRNPDFASQKTVLLVTFLDIKGIVHYEYLEEGQTINKESYLNIMRRITIIFKENGLLDIVNGKSLFEDLKDETGKDKWSLKDAKAQKYIMLTIEKNVLTHILNCKTSKEMYEKLVAIYQREDEQLKCKLLKEFHGFKFDKNTDMATNISRMQNLVFKLNNVKQEIEESFVISKILLSNPPNGYTAENRTSTTLQNRTTSPALGRAMVTIAHQDNVLQPTNKLSFISPLQPHHMVESSVGPAPQAANINIGYGETPCFNPEEEDI</sequence>
<dbReference type="Gene3D" id="3.30.420.10">
    <property type="entry name" value="Ribonuclease H-like superfamily/Ribonuclease H"/>
    <property type="match status" value="1"/>
</dbReference>
<evidence type="ECO:0000313" key="3">
    <source>
        <dbReference type="Proteomes" id="UP001235939"/>
    </source>
</evidence>
<reference evidence="2 3" key="1">
    <citation type="submission" date="2022-03" db="EMBL/GenBank/DDBJ databases">
        <title>A chromosomal length assembly of Cordylochernes scorpioides.</title>
        <authorList>
            <person name="Zeh D."/>
            <person name="Zeh J."/>
        </authorList>
    </citation>
    <scope>NUCLEOTIDE SEQUENCE [LARGE SCALE GENOMIC DNA]</scope>
    <source>
        <strain evidence="2">IN4F17</strain>
        <tissue evidence="2">Whole Body</tissue>
    </source>
</reference>
<dbReference type="InterPro" id="IPR001888">
    <property type="entry name" value="Transposase_1"/>
</dbReference>
<evidence type="ECO:0000313" key="2">
    <source>
        <dbReference type="EMBL" id="UYV84488.1"/>
    </source>
</evidence>
<dbReference type="Proteomes" id="UP001235939">
    <property type="component" value="Chromosome X"/>
</dbReference>
<evidence type="ECO:0000256" key="1">
    <source>
        <dbReference type="SAM" id="MobiDB-lite"/>
    </source>
</evidence>
<feature type="compositionally biased region" description="Basic and acidic residues" evidence="1">
    <location>
        <begin position="12"/>
        <end position="22"/>
    </location>
</feature>
<name>A0ABY6LTS2_9ARAC</name>